<accession>A0AA89BPY6</accession>
<sequence length="262" mass="30366">MRTLMQCITYRVRHRRLTSSDAMVHSLILRDVCYKERICSHYPHLQCERNQLQMATSRLLSSTSQSKTSAQGKTDGASINNNSHAKDRVHNTFDFRKTNSSSSNVEPFRTYSALYNFKGLMLTRRILRLQYAITPFSWYLVWSSSFETFVIAFSALSTTVSILFLSFMPRVVMRFSVGKTGDMIDTAKVSTLNVLGRRKDMYYKISDIVPLMELPAITSKDWYIPFLVYGEKKRRFLFLLGAQWDDHATFKKIMGDFPHGKK</sequence>
<comment type="caution">
    <text evidence="11">The sequence shown here is derived from an EMBL/GenBank/DDBJ whole genome shotgun (WGS) entry which is preliminary data.</text>
</comment>
<dbReference type="EMBL" id="VSWD01000010">
    <property type="protein sequence ID" value="KAK3091015.1"/>
    <property type="molecule type" value="Genomic_DNA"/>
</dbReference>
<dbReference type="Proteomes" id="UP001186944">
    <property type="component" value="Unassembled WGS sequence"/>
</dbReference>
<name>A0AA89BPY6_PINIB</name>
<keyword evidence="7" id="KW-0496">Mitochondrion</keyword>
<organism evidence="11 12">
    <name type="scientific">Pinctada imbricata</name>
    <name type="common">Atlantic pearl-oyster</name>
    <name type="synonym">Pinctada martensii</name>
    <dbReference type="NCBI Taxonomy" id="66713"/>
    <lineage>
        <taxon>Eukaryota</taxon>
        <taxon>Metazoa</taxon>
        <taxon>Spiralia</taxon>
        <taxon>Lophotrochozoa</taxon>
        <taxon>Mollusca</taxon>
        <taxon>Bivalvia</taxon>
        <taxon>Autobranchia</taxon>
        <taxon>Pteriomorphia</taxon>
        <taxon>Pterioida</taxon>
        <taxon>Pterioidea</taxon>
        <taxon>Pteriidae</taxon>
        <taxon>Pinctada</taxon>
    </lineage>
</organism>
<dbReference type="AlphaFoldDB" id="A0AA89BPY6"/>
<gene>
    <name evidence="11" type="ORF">FSP39_016485</name>
</gene>
<evidence type="ECO:0000256" key="5">
    <source>
        <dbReference type="ARBA" id="ARBA00022792"/>
    </source>
</evidence>
<keyword evidence="8 10" id="KW-0472">Membrane</keyword>
<dbReference type="GO" id="GO:0005743">
    <property type="term" value="C:mitochondrial inner membrane"/>
    <property type="evidence" value="ECO:0007669"/>
    <property type="project" value="UniProtKB-SubCell"/>
</dbReference>
<evidence type="ECO:0000256" key="7">
    <source>
        <dbReference type="ARBA" id="ARBA00023128"/>
    </source>
</evidence>
<evidence type="ECO:0000256" key="6">
    <source>
        <dbReference type="ARBA" id="ARBA00022989"/>
    </source>
</evidence>
<feature type="region of interest" description="Disordered" evidence="9">
    <location>
        <begin position="63"/>
        <end position="84"/>
    </location>
</feature>
<comment type="similarity">
    <text evidence="2">Belongs to the TMEM186 family.</text>
</comment>
<evidence type="ECO:0000256" key="1">
    <source>
        <dbReference type="ARBA" id="ARBA00004448"/>
    </source>
</evidence>
<keyword evidence="5" id="KW-0999">Mitochondrion inner membrane</keyword>
<comment type="subcellular location">
    <subcellularLocation>
        <location evidence="1">Mitochondrion inner membrane</location>
        <topology evidence="1">Multi-pass membrane protein</topology>
    </subcellularLocation>
</comment>
<evidence type="ECO:0000256" key="8">
    <source>
        <dbReference type="ARBA" id="ARBA00023136"/>
    </source>
</evidence>
<dbReference type="PANTHER" id="PTHR13603:SF1">
    <property type="entry name" value="TRANSMEMBRANE PROTEIN 186"/>
    <property type="match status" value="1"/>
</dbReference>
<keyword evidence="12" id="KW-1185">Reference proteome</keyword>
<dbReference type="InterPro" id="IPR026571">
    <property type="entry name" value="Tmem186"/>
</dbReference>
<evidence type="ECO:0000256" key="9">
    <source>
        <dbReference type="SAM" id="MobiDB-lite"/>
    </source>
</evidence>
<keyword evidence="4 10" id="KW-0812">Transmembrane</keyword>
<feature type="transmembrane region" description="Helical" evidence="10">
    <location>
        <begin position="148"/>
        <end position="167"/>
    </location>
</feature>
<evidence type="ECO:0000256" key="2">
    <source>
        <dbReference type="ARBA" id="ARBA00007020"/>
    </source>
</evidence>
<evidence type="ECO:0000256" key="10">
    <source>
        <dbReference type="SAM" id="Phobius"/>
    </source>
</evidence>
<dbReference type="PANTHER" id="PTHR13603">
    <property type="entry name" value="TRANSMEMBRANE PROTEIN 186"/>
    <property type="match status" value="1"/>
</dbReference>
<reference evidence="11" key="1">
    <citation type="submission" date="2019-08" db="EMBL/GenBank/DDBJ databases">
        <title>The improved chromosome-level genome for the pearl oyster Pinctada fucata martensii using PacBio sequencing and Hi-C.</title>
        <authorList>
            <person name="Zheng Z."/>
        </authorList>
    </citation>
    <scope>NUCLEOTIDE SEQUENCE</scope>
    <source>
        <strain evidence="11">ZZ-2019</strain>
        <tissue evidence="11">Adductor muscle</tissue>
    </source>
</reference>
<feature type="compositionally biased region" description="Polar residues" evidence="9">
    <location>
        <begin position="63"/>
        <end position="83"/>
    </location>
</feature>
<proteinExistence type="inferred from homology"/>
<evidence type="ECO:0000313" key="12">
    <source>
        <dbReference type="Proteomes" id="UP001186944"/>
    </source>
</evidence>
<evidence type="ECO:0000313" key="11">
    <source>
        <dbReference type="EMBL" id="KAK3091015.1"/>
    </source>
</evidence>
<protein>
    <recommendedName>
        <fullName evidence="3">Transmembrane protein 186</fullName>
    </recommendedName>
</protein>
<feature type="transmembrane region" description="Helical" evidence="10">
    <location>
        <begin position="126"/>
        <end position="142"/>
    </location>
</feature>
<evidence type="ECO:0000256" key="3">
    <source>
        <dbReference type="ARBA" id="ARBA00014604"/>
    </source>
</evidence>
<keyword evidence="6 10" id="KW-1133">Transmembrane helix</keyword>
<evidence type="ECO:0000256" key="4">
    <source>
        <dbReference type="ARBA" id="ARBA00022692"/>
    </source>
</evidence>